<dbReference type="STRING" id="1619013.UT41_C0001G0452"/>
<dbReference type="EMBL" id="LBWR01000001">
    <property type="protein sequence ID" value="KKR12908.1"/>
    <property type="molecule type" value="Genomic_DNA"/>
</dbReference>
<reference evidence="1 2" key="1">
    <citation type="journal article" date="2015" name="Nature">
        <title>rRNA introns, odd ribosomes, and small enigmatic genomes across a large radiation of phyla.</title>
        <authorList>
            <person name="Brown C.T."/>
            <person name="Hug L.A."/>
            <person name="Thomas B.C."/>
            <person name="Sharon I."/>
            <person name="Castelle C.J."/>
            <person name="Singh A."/>
            <person name="Wilkins M.J."/>
            <person name="Williams K.H."/>
            <person name="Banfield J.F."/>
        </authorList>
    </citation>
    <scope>NUCLEOTIDE SEQUENCE [LARGE SCALE GENOMIC DNA]</scope>
</reference>
<name>A0A0G0NBP0_9BACT</name>
<gene>
    <name evidence="1" type="ORF">UT41_C0001G0452</name>
</gene>
<evidence type="ECO:0000313" key="2">
    <source>
        <dbReference type="Proteomes" id="UP000034665"/>
    </source>
</evidence>
<accession>A0A0G0NBP0</accession>
<comment type="caution">
    <text evidence="1">The sequence shown here is derived from an EMBL/GenBank/DDBJ whole genome shotgun (WGS) entry which is preliminary data.</text>
</comment>
<dbReference type="Proteomes" id="UP000034665">
    <property type="component" value="Unassembled WGS sequence"/>
</dbReference>
<sequence length="66" mass="7441">MRLHDRVFLLKMTMRKARTERKKELLFTCALFLAVTLSLAIGYIVGNDAHRTPIIIQKCPPATGGN</sequence>
<organism evidence="1 2">
    <name type="scientific">Candidatus Wolfebacteria bacterium GW2011_GWC2_39_22</name>
    <dbReference type="NCBI Taxonomy" id="1619013"/>
    <lineage>
        <taxon>Bacteria</taxon>
        <taxon>Candidatus Wolfeibacteriota</taxon>
    </lineage>
</organism>
<dbReference type="AlphaFoldDB" id="A0A0G0NBP0"/>
<evidence type="ECO:0000313" key="1">
    <source>
        <dbReference type="EMBL" id="KKR12908.1"/>
    </source>
</evidence>
<protein>
    <submittedName>
        <fullName evidence="1">Uncharacterized protein</fullName>
    </submittedName>
</protein>
<proteinExistence type="predicted"/>